<proteinExistence type="predicted"/>
<organism evidence="2 3">
    <name type="scientific">Marinomonas arenicola</name>
    <dbReference type="NCBI Taxonomy" id="569601"/>
    <lineage>
        <taxon>Bacteria</taxon>
        <taxon>Pseudomonadati</taxon>
        <taxon>Pseudomonadota</taxon>
        <taxon>Gammaproteobacteria</taxon>
        <taxon>Oceanospirillales</taxon>
        <taxon>Oceanospirillaceae</taxon>
        <taxon>Marinomonas</taxon>
    </lineage>
</organism>
<feature type="transmembrane region" description="Helical" evidence="1">
    <location>
        <begin position="189"/>
        <end position="212"/>
    </location>
</feature>
<name>A0ABU9G9F6_9GAMM</name>
<evidence type="ECO:0000256" key="1">
    <source>
        <dbReference type="SAM" id="Phobius"/>
    </source>
</evidence>
<feature type="transmembrane region" description="Helical" evidence="1">
    <location>
        <begin position="155"/>
        <end position="177"/>
    </location>
</feature>
<feature type="transmembrane region" description="Helical" evidence="1">
    <location>
        <begin position="218"/>
        <end position="242"/>
    </location>
</feature>
<dbReference type="Gene3D" id="1.20.1530.20">
    <property type="match status" value="1"/>
</dbReference>
<dbReference type="Proteomes" id="UP001379949">
    <property type="component" value="Unassembled WGS sequence"/>
</dbReference>
<keyword evidence="3" id="KW-1185">Reference proteome</keyword>
<keyword evidence="1" id="KW-0812">Transmembrane</keyword>
<accession>A0ABU9G9F6</accession>
<sequence>MFAFLIRHSLLCMFLAAILGFVFPSLSLSVFPFLPLVLFFLMTLTLLGIKQAELIVRLRNRKIWLYSSLHAIFYMLFIGLIGWLFSANASLQLAMVAVAATGSLFATPAIVRALGFDSVEAMAMTIGTTLLLPLVIFVTLLIYQGDSVHLDLVAYFLRLIIFVFGPMAFSFLVHAIAPREALDRMLVKISPYTILLVFAFPFGLIGSFRVLFDQDPMAALNYLLVAMGLCALFFSVSLLVYWRSGKEIALTAAITSGNRNVLLTYSIAGALLGPAFLPLAGALQLPTSLLPVITRWLNKKL</sequence>
<dbReference type="InterPro" id="IPR038770">
    <property type="entry name" value="Na+/solute_symporter_sf"/>
</dbReference>
<gene>
    <name evidence="2" type="ORF">V6242_17240</name>
</gene>
<feature type="transmembrane region" description="Helical" evidence="1">
    <location>
        <begin position="123"/>
        <end position="143"/>
    </location>
</feature>
<feature type="transmembrane region" description="Helical" evidence="1">
    <location>
        <begin position="63"/>
        <end position="85"/>
    </location>
</feature>
<feature type="transmembrane region" description="Helical" evidence="1">
    <location>
        <begin position="91"/>
        <end position="111"/>
    </location>
</feature>
<keyword evidence="1" id="KW-1133">Transmembrane helix</keyword>
<feature type="transmembrane region" description="Helical" evidence="1">
    <location>
        <begin position="37"/>
        <end position="56"/>
    </location>
</feature>
<evidence type="ECO:0008006" key="4">
    <source>
        <dbReference type="Google" id="ProtNLM"/>
    </source>
</evidence>
<feature type="transmembrane region" description="Helical" evidence="1">
    <location>
        <begin position="262"/>
        <end position="283"/>
    </location>
</feature>
<comment type="caution">
    <text evidence="2">The sequence shown here is derived from an EMBL/GenBank/DDBJ whole genome shotgun (WGS) entry which is preliminary data.</text>
</comment>
<dbReference type="RefSeq" id="WP_341568141.1">
    <property type="nucleotide sequence ID" value="NZ_JBAKAR010000023.1"/>
</dbReference>
<reference evidence="2 3" key="1">
    <citation type="submission" date="2024-02" db="EMBL/GenBank/DDBJ databases">
        <title>Bacteria isolated from the canopy kelp, Nereocystis luetkeana.</title>
        <authorList>
            <person name="Pfister C.A."/>
            <person name="Younker I.T."/>
            <person name="Light S.H."/>
        </authorList>
    </citation>
    <scope>NUCLEOTIDE SEQUENCE [LARGE SCALE GENOMIC DNA]</scope>
    <source>
        <strain evidence="2 3">TI.4.07</strain>
    </source>
</reference>
<evidence type="ECO:0000313" key="2">
    <source>
        <dbReference type="EMBL" id="MEL0614900.1"/>
    </source>
</evidence>
<evidence type="ECO:0000313" key="3">
    <source>
        <dbReference type="Proteomes" id="UP001379949"/>
    </source>
</evidence>
<dbReference type="EMBL" id="JBAKAR010000023">
    <property type="protein sequence ID" value="MEL0614900.1"/>
    <property type="molecule type" value="Genomic_DNA"/>
</dbReference>
<keyword evidence="1" id="KW-0472">Membrane</keyword>
<protein>
    <recommendedName>
        <fullName evidence="4">Bile acid:sodium symporter</fullName>
    </recommendedName>
</protein>